<gene>
    <name evidence="1" type="primary">gph_14</name>
    <name evidence="1" type="ORF">GALL_212080</name>
</gene>
<dbReference type="GO" id="GO:0006281">
    <property type="term" value="P:DNA repair"/>
    <property type="evidence" value="ECO:0007669"/>
    <property type="project" value="TreeGrafter"/>
</dbReference>
<dbReference type="PANTHER" id="PTHR43434:SF1">
    <property type="entry name" value="PHOSPHOGLYCOLATE PHOSPHATASE"/>
    <property type="match status" value="1"/>
</dbReference>
<accession>A0A1J5S4R0</accession>
<name>A0A1J5S4R0_9ZZZZ</name>
<dbReference type="EMBL" id="MLJW01000143">
    <property type="protein sequence ID" value="OIQ96747.1"/>
    <property type="molecule type" value="Genomic_DNA"/>
</dbReference>
<dbReference type="InterPro" id="IPR023214">
    <property type="entry name" value="HAD_sf"/>
</dbReference>
<evidence type="ECO:0000313" key="1">
    <source>
        <dbReference type="EMBL" id="OIQ96747.1"/>
    </source>
</evidence>
<proteinExistence type="predicted"/>
<dbReference type="GO" id="GO:0008967">
    <property type="term" value="F:phosphoglycolate phosphatase activity"/>
    <property type="evidence" value="ECO:0007669"/>
    <property type="project" value="UniProtKB-EC"/>
</dbReference>
<dbReference type="SFLD" id="SFLDG01129">
    <property type="entry name" value="C1.5:_HAD__Beta-PGM__Phosphata"/>
    <property type="match status" value="1"/>
</dbReference>
<dbReference type="SFLD" id="SFLDS00003">
    <property type="entry name" value="Haloacid_Dehalogenase"/>
    <property type="match status" value="1"/>
</dbReference>
<dbReference type="InterPro" id="IPR036412">
    <property type="entry name" value="HAD-like_sf"/>
</dbReference>
<dbReference type="PANTHER" id="PTHR43434">
    <property type="entry name" value="PHOSPHOGLYCOLATE PHOSPHATASE"/>
    <property type="match status" value="1"/>
</dbReference>
<dbReference type="Pfam" id="PF00702">
    <property type="entry name" value="Hydrolase"/>
    <property type="match status" value="1"/>
</dbReference>
<protein>
    <submittedName>
        <fullName evidence="1">Phosphoglycolate phosphatase</fullName>
        <ecNumber evidence="1">3.1.3.18</ecNumber>
    </submittedName>
</protein>
<dbReference type="Gene3D" id="3.40.50.1000">
    <property type="entry name" value="HAD superfamily/HAD-like"/>
    <property type="match status" value="1"/>
</dbReference>
<sequence>MAERAYGAIIFDFEGTLVDFQWRLEPAEVELRFAFAALGFGGDDFAQGNYATMWNAAADWFAPRGRMAELRQALAPIYDRWDLDALNRWAPRPGAAKLLRRFAAGGLAVAMVSNVGRSALAGALERFDFVECLLPVVSRDEVTYMKPRAEGIFRVLAQWQLAADEVLFVGDSRADVFAARAAGMPVAIIRGGECAESAFAEHPPDYMISQLSELVELLERGPGARAGWFPGDRVG</sequence>
<dbReference type="InterPro" id="IPR050155">
    <property type="entry name" value="HAD-like_hydrolase_sf"/>
</dbReference>
<keyword evidence="1" id="KW-0378">Hydrolase</keyword>
<dbReference type="EC" id="3.1.3.18" evidence="1"/>
<dbReference type="AlphaFoldDB" id="A0A1J5S4R0"/>
<organism evidence="1">
    <name type="scientific">mine drainage metagenome</name>
    <dbReference type="NCBI Taxonomy" id="410659"/>
    <lineage>
        <taxon>unclassified sequences</taxon>
        <taxon>metagenomes</taxon>
        <taxon>ecological metagenomes</taxon>
    </lineage>
</organism>
<dbReference type="SUPFAM" id="SSF56784">
    <property type="entry name" value="HAD-like"/>
    <property type="match status" value="1"/>
</dbReference>
<comment type="caution">
    <text evidence="1">The sequence shown here is derived from an EMBL/GenBank/DDBJ whole genome shotgun (WGS) entry which is preliminary data.</text>
</comment>
<reference evidence="1" key="1">
    <citation type="submission" date="2016-10" db="EMBL/GenBank/DDBJ databases">
        <title>Sequence of Gallionella enrichment culture.</title>
        <authorList>
            <person name="Poehlein A."/>
            <person name="Muehling M."/>
            <person name="Daniel R."/>
        </authorList>
    </citation>
    <scope>NUCLEOTIDE SEQUENCE</scope>
</reference>